<feature type="domain" description="HTH luxR-type" evidence="4">
    <location>
        <begin position="798"/>
        <end position="863"/>
    </location>
</feature>
<evidence type="ECO:0000259" key="4">
    <source>
        <dbReference type="PROSITE" id="PS50043"/>
    </source>
</evidence>
<name>A0A927QYT4_9ACTN</name>
<dbReference type="PANTHER" id="PTHR44688:SF16">
    <property type="entry name" value="DNA-BINDING TRANSCRIPTIONAL ACTIVATOR DEVR_DOSR"/>
    <property type="match status" value="1"/>
</dbReference>
<dbReference type="EMBL" id="JADBEB010000001">
    <property type="protein sequence ID" value="MBE1489585.1"/>
    <property type="molecule type" value="Genomic_DNA"/>
</dbReference>
<dbReference type="GO" id="GO:0006355">
    <property type="term" value="P:regulation of DNA-templated transcription"/>
    <property type="evidence" value="ECO:0007669"/>
    <property type="project" value="InterPro"/>
</dbReference>
<dbReference type="PROSITE" id="PS00622">
    <property type="entry name" value="HTH_LUXR_1"/>
    <property type="match status" value="1"/>
</dbReference>
<dbReference type="CDD" id="cd06170">
    <property type="entry name" value="LuxR_C_like"/>
    <property type="match status" value="1"/>
</dbReference>
<evidence type="ECO:0000313" key="6">
    <source>
        <dbReference type="Proteomes" id="UP000649753"/>
    </source>
</evidence>
<evidence type="ECO:0000313" key="5">
    <source>
        <dbReference type="EMBL" id="MBE1489585.1"/>
    </source>
</evidence>
<dbReference type="InterPro" id="IPR000792">
    <property type="entry name" value="Tscrpt_reg_LuxR_C"/>
</dbReference>
<protein>
    <submittedName>
        <fullName evidence="5">DNA-binding CsgD family transcriptional regulator</fullName>
    </submittedName>
</protein>
<comment type="caution">
    <text evidence="5">The sequence shown here is derived from an EMBL/GenBank/DDBJ whole genome shotgun (WGS) entry which is preliminary data.</text>
</comment>
<proteinExistence type="predicted"/>
<dbReference type="PANTHER" id="PTHR44688">
    <property type="entry name" value="DNA-BINDING TRANSCRIPTIONAL ACTIVATOR DEVR_DOSR"/>
    <property type="match status" value="1"/>
</dbReference>
<organism evidence="5 6">
    <name type="scientific">Plantactinospora soyae</name>
    <dbReference type="NCBI Taxonomy" id="1544732"/>
    <lineage>
        <taxon>Bacteria</taxon>
        <taxon>Bacillati</taxon>
        <taxon>Actinomycetota</taxon>
        <taxon>Actinomycetes</taxon>
        <taxon>Micromonosporales</taxon>
        <taxon>Micromonosporaceae</taxon>
        <taxon>Plantactinospora</taxon>
    </lineage>
</organism>
<accession>A0A927QYT4</accession>
<reference evidence="5" key="1">
    <citation type="submission" date="2020-10" db="EMBL/GenBank/DDBJ databases">
        <title>Sequencing the genomes of 1000 actinobacteria strains.</title>
        <authorList>
            <person name="Klenk H.-P."/>
        </authorList>
    </citation>
    <scope>NUCLEOTIDE SEQUENCE</scope>
    <source>
        <strain evidence="5">DSM 46832</strain>
    </source>
</reference>
<dbReference type="SUPFAM" id="SSF46894">
    <property type="entry name" value="C-terminal effector domain of the bipartite response regulators"/>
    <property type="match status" value="1"/>
</dbReference>
<evidence type="ECO:0000256" key="2">
    <source>
        <dbReference type="ARBA" id="ARBA00023125"/>
    </source>
</evidence>
<dbReference type="PRINTS" id="PR00038">
    <property type="entry name" value="HTHLUXR"/>
</dbReference>
<sequence length="879" mass="94297">MDRIRTPLIARSGLVQQILTAVTTDRGAVLVGRRGTGRTTLVELVTRQLSAERYAVTRTTATEAGRPIPFGPFSQLFPVTGDPALVPGRIRAELVRRGQLRTPLLVVEDAHWMDDRSATTLLGLAHDGHIRLMVTTRADVAPPDAVVALWKDRHLRRVDLPPLDLMETATLMHTMLGHTVASTTLHLIHQWTGGNPRLATELLRHGTASGRLVRDRGLWWWRGPLSVPPHLVELFLPEPNRLTPTHRDALAAVAVSDELPIELIDRVAPDAVEELEDLDLLRTTDTEDGVSVGFGHPLLQAIVWAQVSPARRRRVASALIEAARDTGPTTPDPVTVARWQVAAGVPATTMVLTDAARRVRPHDPEQALRLARAAFDRDRSARTSVALADALAELGNGREAQSMLHQATASDHCVTGRVVLSAALALHRCAAERDPASAHADLRALRAVASLAASHVVDGADALVLLLGQRPADAMRVADSLLRRLSVGGSSVLRCRIVRTMALALVGRTDEAAVEGAAALAAAGGGVRTPDIAGMAAATVSLVGLWRDGSAPPPVTDPISGRWPRLPGAVPGTRLRAVDWPLLVGYARLLQGEYAAAIAPLREALAQQASGFRPFRSEASAWLAVSFAAAGRPDDAQRVLDLDPPDRLAVLPGLRPWADGVVAAARGDTRSAGWRLEEAVAAAHAASCWSVELQYLTWAARLPPADQPAALADQVTRCLRYVEARRLVTEARGELALLNRDRAGLLEQAIRLAEMGLHRRAWRLAEAATKVLTGRDQDYAGAVALAGRLRSALGLHTPNLASPTLTARENEVAALAATGLPNREIATRLVVSARTVESHLARVYRKLGVGSRRELRAEWFSRAIEGGPGSPTILGSYPV</sequence>
<evidence type="ECO:0000256" key="3">
    <source>
        <dbReference type="ARBA" id="ARBA00023163"/>
    </source>
</evidence>
<dbReference type="Gene3D" id="1.10.10.10">
    <property type="entry name" value="Winged helix-like DNA-binding domain superfamily/Winged helix DNA-binding domain"/>
    <property type="match status" value="1"/>
</dbReference>
<dbReference type="GO" id="GO:0003677">
    <property type="term" value="F:DNA binding"/>
    <property type="evidence" value="ECO:0007669"/>
    <property type="project" value="UniProtKB-KW"/>
</dbReference>
<dbReference type="Proteomes" id="UP000649753">
    <property type="component" value="Unassembled WGS sequence"/>
</dbReference>
<dbReference type="Pfam" id="PF00196">
    <property type="entry name" value="GerE"/>
    <property type="match status" value="1"/>
</dbReference>
<dbReference type="RefSeq" id="WP_192769034.1">
    <property type="nucleotide sequence ID" value="NZ_JADBEB010000001.1"/>
</dbReference>
<keyword evidence="1" id="KW-0805">Transcription regulation</keyword>
<dbReference type="PROSITE" id="PS50043">
    <property type="entry name" value="HTH_LUXR_2"/>
    <property type="match status" value="1"/>
</dbReference>
<dbReference type="SUPFAM" id="SSF52540">
    <property type="entry name" value="P-loop containing nucleoside triphosphate hydrolases"/>
    <property type="match status" value="1"/>
</dbReference>
<dbReference type="InterPro" id="IPR016032">
    <property type="entry name" value="Sig_transdc_resp-reg_C-effctor"/>
</dbReference>
<keyword evidence="6" id="KW-1185">Reference proteome</keyword>
<keyword evidence="2 5" id="KW-0238">DNA-binding</keyword>
<evidence type="ECO:0000256" key="1">
    <source>
        <dbReference type="ARBA" id="ARBA00023015"/>
    </source>
</evidence>
<keyword evidence="3" id="KW-0804">Transcription</keyword>
<dbReference type="InterPro" id="IPR036388">
    <property type="entry name" value="WH-like_DNA-bd_sf"/>
</dbReference>
<gene>
    <name evidence="5" type="ORF">H4W31_005223</name>
</gene>
<dbReference type="SMART" id="SM00421">
    <property type="entry name" value="HTH_LUXR"/>
    <property type="match status" value="1"/>
</dbReference>
<dbReference type="InterPro" id="IPR027417">
    <property type="entry name" value="P-loop_NTPase"/>
</dbReference>
<dbReference type="AlphaFoldDB" id="A0A927QYT4"/>